<comment type="caution">
    <text evidence="7">The sequence shown here is derived from an EMBL/GenBank/DDBJ whole genome shotgun (WGS) entry which is preliminary data.</text>
</comment>
<feature type="transmembrane region" description="Helical" evidence="6">
    <location>
        <begin position="134"/>
        <end position="160"/>
    </location>
</feature>
<evidence type="ECO:0008006" key="9">
    <source>
        <dbReference type="Google" id="ProtNLM"/>
    </source>
</evidence>
<name>A0AA91DLJ5_VARPD</name>
<protein>
    <recommendedName>
        <fullName evidence="9">Polysaccharide biosynthesis protein</fullName>
    </recommendedName>
</protein>
<dbReference type="Pfam" id="PF13440">
    <property type="entry name" value="Polysacc_synt_3"/>
    <property type="match status" value="1"/>
</dbReference>
<dbReference type="GO" id="GO:0005886">
    <property type="term" value="C:plasma membrane"/>
    <property type="evidence" value="ECO:0007669"/>
    <property type="project" value="UniProtKB-SubCell"/>
</dbReference>
<proteinExistence type="predicted"/>
<dbReference type="InterPro" id="IPR050833">
    <property type="entry name" value="Poly_Biosynth_Transport"/>
</dbReference>
<dbReference type="PANTHER" id="PTHR30250">
    <property type="entry name" value="PST FAMILY PREDICTED COLANIC ACID TRANSPORTER"/>
    <property type="match status" value="1"/>
</dbReference>
<feature type="transmembrane region" description="Helical" evidence="6">
    <location>
        <begin position="312"/>
        <end position="335"/>
    </location>
</feature>
<evidence type="ECO:0000256" key="2">
    <source>
        <dbReference type="ARBA" id="ARBA00022475"/>
    </source>
</evidence>
<evidence type="ECO:0000313" key="7">
    <source>
        <dbReference type="EMBL" id="OAK61363.1"/>
    </source>
</evidence>
<reference evidence="7 8" key="1">
    <citation type="submission" date="2016-03" db="EMBL/GenBank/DDBJ databases">
        <title>Genome sequence of Variovorax paradoxus KB5.</title>
        <authorList>
            <person name="Jeong H."/>
            <person name="Hong C.E."/>
            <person name="Jo S.H."/>
            <person name="Park J.M."/>
        </authorList>
    </citation>
    <scope>NUCLEOTIDE SEQUENCE [LARGE SCALE GENOMIC DNA]</scope>
    <source>
        <strain evidence="7 8">KB5</strain>
    </source>
</reference>
<evidence type="ECO:0000256" key="1">
    <source>
        <dbReference type="ARBA" id="ARBA00004651"/>
    </source>
</evidence>
<feature type="transmembrane region" description="Helical" evidence="6">
    <location>
        <begin position="100"/>
        <end position="122"/>
    </location>
</feature>
<accession>A0AA91DLJ5</accession>
<dbReference type="AlphaFoldDB" id="A0AA91DLJ5"/>
<dbReference type="EMBL" id="LVHG01000056">
    <property type="protein sequence ID" value="OAK61363.1"/>
    <property type="molecule type" value="Genomic_DNA"/>
</dbReference>
<keyword evidence="4 6" id="KW-1133">Transmembrane helix</keyword>
<keyword evidence="5 6" id="KW-0472">Membrane</keyword>
<comment type="subcellular location">
    <subcellularLocation>
        <location evidence="1">Cell membrane</location>
        <topology evidence="1">Multi-pass membrane protein</topology>
    </subcellularLocation>
</comment>
<evidence type="ECO:0000256" key="5">
    <source>
        <dbReference type="ARBA" id="ARBA00023136"/>
    </source>
</evidence>
<dbReference type="Proteomes" id="UP000077852">
    <property type="component" value="Unassembled WGS sequence"/>
</dbReference>
<sequence>MLASGAMGGQLVALVLSPALTRLYAPSEFGVFGVYAAVLYMLLAFSSLRYEIAIPLVGEDEDARHLTVLAVLIALACALLVVAVVAVLRRVSPLEHWWVFQWYLPLGVAAAGVYNVFIYVRLREAAHGMVATTRFFQLLAGSVCQVVLGFFGLGVAGLVLGQVMGLSLGVSKLAKSSLLEFPRVLKNASKMREQLAAQKRLAIFDAPSALLAVANNHIPTLLLSAIFSPAAGGMYALAQRVFAAPLTLASGALSAALLSKGREIRELDADGFQRRQALAMRVGSPAAAACAIAALCFFGDVFGRKWSDAGPIAAWLVLSVSQKFSFDSLFPLYAIQGRVKDGFLSQLLIFVARSCVLLMAGAVFSLNVAVGVFSLASTIVYMVATRRAARGPAAGSLRDRVLSVLDALAPYMLVAALLFFGLSFASLCWGCSLYGAWAAARMSFAVRWAMRRTRRGTAS</sequence>
<evidence type="ECO:0000256" key="4">
    <source>
        <dbReference type="ARBA" id="ARBA00022989"/>
    </source>
</evidence>
<feature type="transmembrane region" description="Helical" evidence="6">
    <location>
        <begin position="68"/>
        <end position="88"/>
    </location>
</feature>
<gene>
    <name evidence="7" type="ORF">A3K87_20720</name>
</gene>
<organism evidence="7 8">
    <name type="scientific">Variovorax paradoxus</name>
    <dbReference type="NCBI Taxonomy" id="34073"/>
    <lineage>
        <taxon>Bacteria</taxon>
        <taxon>Pseudomonadati</taxon>
        <taxon>Pseudomonadota</taxon>
        <taxon>Betaproteobacteria</taxon>
        <taxon>Burkholderiales</taxon>
        <taxon>Comamonadaceae</taxon>
        <taxon>Variovorax</taxon>
    </lineage>
</organism>
<feature type="transmembrane region" description="Helical" evidence="6">
    <location>
        <begin position="401"/>
        <end position="427"/>
    </location>
</feature>
<evidence type="ECO:0000256" key="3">
    <source>
        <dbReference type="ARBA" id="ARBA00022692"/>
    </source>
</evidence>
<feature type="transmembrane region" description="Helical" evidence="6">
    <location>
        <begin position="237"/>
        <end position="258"/>
    </location>
</feature>
<keyword evidence="3 6" id="KW-0812">Transmembrane</keyword>
<dbReference type="PANTHER" id="PTHR30250:SF11">
    <property type="entry name" value="O-ANTIGEN TRANSPORTER-RELATED"/>
    <property type="match status" value="1"/>
</dbReference>
<feature type="transmembrane region" description="Helical" evidence="6">
    <location>
        <begin position="31"/>
        <end position="48"/>
    </location>
</feature>
<evidence type="ECO:0000256" key="6">
    <source>
        <dbReference type="SAM" id="Phobius"/>
    </source>
</evidence>
<evidence type="ECO:0000313" key="8">
    <source>
        <dbReference type="Proteomes" id="UP000077852"/>
    </source>
</evidence>
<keyword evidence="2" id="KW-1003">Cell membrane</keyword>
<feature type="transmembrane region" description="Helical" evidence="6">
    <location>
        <begin position="278"/>
        <end position="300"/>
    </location>
</feature>